<feature type="binding site" evidence="5">
    <location>
        <position position="100"/>
    </location>
    <ligand>
        <name>[4Fe-4S] cluster</name>
        <dbReference type="ChEBI" id="CHEBI:49883"/>
    </ligand>
</feature>
<dbReference type="UniPathway" id="UPA00056">
    <property type="reaction ID" value="UER00097"/>
</dbReference>
<dbReference type="Gene3D" id="3.40.1010.20">
    <property type="entry name" value="4-hydroxy-3-methylbut-2-enyl diphosphate reductase, catalytic domain"/>
    <property type="match status" value="2"/>
</dbReference>
<feature type="binding site" evidence="5">
    <location>
        <position position="46"/>
    </location>
    <ligand>
        <name>dimethylallyl diphosphate</name>
        <dbReference type="ChEBI" id="CHEBI:57623"/>
    </ligand>
</feature>
<dbReference type="GO" id="GO:0051539">
    <property type="term" value="F:4 iron, 4 sulfur cluster binding"/>
    <property type="evidence" value="ECO:0007669"/>
    <property type="project" value="UniProtKB-UniRule"/>
</dbReference>
<evidence type="ECO:0000256" key="4">
    <source>
        <dbReference type="ARBA" id="ARBA00023014"/>
    </source>
</evidence>
<feature type="binding site" evidence="5">
    <location>
        <position position="219"/>
    </location>
    <ligand>
        <name>dimethylallyl diphosphate</name>
        <dbReference type="ChEBI" id="CHEBI:57623"/>
    </ligand>
</feature>
<feature type="binding site" evidence="5">
    <location>
        <position position="128"/>
    </location>
    <ligand>
        <name>(2E)-4-hydroxy-3-methylbut-2-enyl diphosphate</name>
        <dbReference type="ChEBI" id="CHEBI:128753"/>
    </ligand>
</feature>
<feature type="binding site" evidence="5">
    <location>
        <position position="162"/>
    </location>
    <ligand>
        <name>(2E)-4-hydroxy-3-methylbut-2-enyl diphosphate</name>
        <dbReference type="ChEBI" id="CHEBI:128753"/>
    </ligand>
</feature>
<dbReference type="GO" id="GO:0050992">
    <property type="term" value="P:dimethylallyl diphosphate biosynthetic process"/>
    <property type="evidence" value="ECO:0007669"/>
    <property type="project" value="UniProtKB-UniRule"/>
</dbReference>
<feature type="binding site" evidence="5">
    <location>
        <position position="266"/>
    </location>
    <ligand>
        <name>dimethylallyl diphosphate</name>
        <dbReference type="ChEBI" id="CHEBI:57623"/>
    </ligand>
</feature>
<comment type="pathway">
    <text evidence="5">Isoprenoid biosynthesis; isopentenyl diphosphate biosynthesis via DXP pathway; isopentenyl diphosphate from 1-deoxy-D-xylulose 5-phosphate: step 6/6.</text>
</comment>
<feature type="active site" description="Proton donor" evidence="5">
    <location>
        <position position="130"/>
    </location>
</feature>
<evidence type="ECO:0000256" key="1">
    <source>
        <dbReference type="ARBA" id="ARBA00022485"/>
    </source>
</evidence>
<feature type="binding site" evidence="5">
    <location>
        <position position="266"/>
    </location>
    <ligand>
        <name>(2E)-4-hydroxy-3-methylbut-2-enyl diphosphate</name>
        <dbReference type="ChEBI" id="CHEBI:128753"/>
    </ligand>
</feature>
<dbReference type="EC" id="1.17.7.4" evidence="5"/>
<feature type="binding site" evidence="5">
    <location>
        <position position="219"/>
    </location>
    <ligand>
        <name>(2E)-4-hydroxy-3-methylbut-2-enyl diphosphate</name>
        <dbReference type="ChEBI" id="CHEBI:128753"/>
    </ligand>
</feature>
<evidence type="ECO:0000256" key="5">
    <source>
        <dbReference type="HAMAP-Rule" id="MF_00191"/>
    </source>
</evidence>
<dbReference type="GO" id="GO:0046872">
    <property type="term" value="F:metal ion binding"/>
    <property type="evidence" value="ECO:0007669"/>
    <property type="project" value="UniProtKB-KW"/>
</dbReference>
<feature type="binding site" evidence="5">
    <location>
        <position position="78"/>
    </location>
    <ligand>
        <name>(2E)-4-hydroxy-3-methylbut-2-enyl diphosphate</name>
        <dbReference type="ChEBI" id="CHEBI:128753"/>
    </ligand>
</feature>
<dbReference type="UniPathway" id="UPA00059">
    <property type="reaction ID" value="UER00105"/>
</dbReference>
<feature type="binding site" evidence="5">
    <location>
        <position position="221"/>
    </location>
    <ligand>
        <name>(2E)-4-hydroxy-3-methylbut-2-enyl diphosphate</name>
        <dbReference type="ChEBI" id="CHEBI:128753"/>
    </ligand>
</feature>
<dbReference type="EMBL" id="DTLI01000138">
    <property type="protein sequence ID" value="HHS52304.1"/>
    <property type="molecule type" value="Genomic_DNA"/>
</dbReference>
<feature type="binding site" evidence="5">
    <location>
        <position position="219"/>
    </location>
    <ligand>
        <name>isopentenyl diphosphate</name>
        <dbReference type="ChEBI" id="CHEBI:128769"/>
    </ligand>
</feature>
<evidence type="ECO:0000256" key="3">
    <source>
        <dbReference type="ARBA" id="ARBA00023004"/>
    </source>
</evidence>
<dbReference type="PANTHER" id="PTHR30426:SF0">
    <property type="entry name" value="4-HYDROXY-3-METHYLBUT-2-ENYL DIPHOSPHATE REDUCTASE"/>
    <property type="match status" value="1"/>
</dbReference>
<feature type="binding site" evidence="5">
    <location>
        <position position="18"/>
    </location>
    <ligand>
        <name>[4Fe-4S] cluster</name>
        <dbReference type="ChEBI" id="CHEBI:49883"/>
    </ligand>
</feature>
<dbReference type="GO" id="GO:0051745">
    <property type="term" value="F:4-hydroxy-3-methylbut-2-enyl diphosphate reductase activity"/>
    <property type="evidence" value="ECO:0007669"/>
    <property type="project" value="UniProtKB-UniRule"/>
</dbReference>
<keyword evidence="5" id="KW-0414">Isoprene biosynthesis</keyword>
<comment type="pathway">
    <text evidence="5">Isoprenoid biosynthesis; dimethylallyl diphosphate biosynthesis; dimethylallyl diphosphate from (2E)-4-hydroxy-3-methylbutenyl diphosphate: step 1/1.</text>
</comment>
<feature type="binding site" evidence="5">
    <location>
        <position position="266"/>
    </location>
    <ligand>
        <name>isopentenyl diphosphate</name>
        <dbReference type="ChEBI" id="CHEBI:128769"/>
    </ligand>
</feature>
<keyword evidence="2 5" id="KW-0479">Metal-binding</keyword>
<evidence type="ECO:0000256" key="2">
    <source>
        <dbReference type="ARBA" id="ARBA00022723"/>
    </source>
</evidence>
<dbReference type="Gene3D" id="3.40.50.11270">
    <property type="match status" value="1"/>
</dbReference>
<evidence type="ECO:0000313" key="6">
    <source>
        <dbReference type="EMBL" id="HHS52304.1"/>
    </source>
</evidence>
<feature type="binding site" evidence="5">
    <location>
        <position position="221"/>
    </location>
    <ligand>
        <name>dimethylallyl diphosphate</name>
        <dbReference type="ChEBI" id="CHEBI:57623"/>
    </ligand>
</feature>
<comment type="catalytic activity">
    <reaction evidence="5">
        <text>dimethylallyl diphosphate + 2 oxidized [2Fe-2S]-[ferredoxin] + H2O = (2E)-4-hydroxy-3-methylbut-2-enyl diphosphate + 2 reduced [2Fe-2S]-[ferredoxin] + 2 H(+)</text>
        <dbReference type="Rhea" id="RHEA:24825"/>
        <dbReference type="Rhea" id="RHEA-COMP:10000"/>
        <dbReference type="Rhea" id="RHEA-COMP:10001"/>
        <dbReference type="ChEBI" id="CHEBI:15377"/>
        <dbReference type="ChEBI" id="CHEBI:15378"/>
        <dbReference type="ChEBI" id="CHEBI:33737"/>
        <dbReference type="ChEBI" id="CHEBI:33738"/>
        <dbReference type="ChEBI" id="CHEBI:57623"/>
        <dbReference type="ChEBI" id="CHEBI:128753"/>
        <dbReference type="EC" id="1.17.7.4"/>
    </reaction>
</comment>
<comment type="similarity">
    <text evidence="5">Belongs to the IspH family.</text>
</comment>
<dbReference type="HAMAP" id="MF_00191">
    <property type="entry name" value="IspH"/>
    <property type="match status" value="1"/>
</dbReference>
<comment type="function">
    <text evidence="5">Catalyzes the conversion of 1-hydroxy-2-methyl-2-(E)-butenyl 4-diphosphate (HMBPP) into a mixture of isopentenyl diphosphate (IPP) and dimethylallyl diphosphate (DMAPP). Acts in the terminal step of the DOXP/MEP pathway for isoprenoid precursor biosynthesis.</text>
</comment>
<sequence length="286" mass="31179">MGMKDFWDIVICEPIGFCSGVERALRLARSALGSCGRVYSLGPLIHNPIVVKELEKQGLTPVQEISEASGGTLVIRSHGASPDLLEEADKLKIKVIDATCPNVARVQAYAKNLSQDGYTVVVVGDLEHPEVKSILAYAQKSGIVYKQGMEIKAERIGVLAQTTTSPVSFAQAVKDLLRNNFKEMRIFNTICQEAVARQKAVKEISPRVDLFLVVGGKDSANTQALAEAVRAEGKPVFLIENKEMIDLIRLRRIAQARRIGIAAGTSTPSLAISEIVEILNTRRSKQ</sequence>
<dbReference type="GO" id="GO:0019288">
    <property type="term" value="P:isopentenyl diphosphate biosynthetic process, methylerythritol 4-phosphate pathway"/>
    <property type="evidence" value="ECO:0007669"/>
    <property type="project" value="UniProtKB-UniRule"/>
</dbReference>
<comment type="caution">
    <text evidence="6">The sequence shown here is derived from an EMBL/GenBank/DDBJ whole genome shotgun (WGS) entry which is preliminary data.</text>
</comment>
<dbReference type="NCBIfam" id="TIGR00216">
    <property type="entry name" value="ispH_lytB"/>
    <property type="match status" value="1"/>
</dbReference>
<dbReference type="PANTHER" id="PTHR30426">
    <property type="entry name" value="4-HYDROXY-3-METHYLBUT-2-ENYL DIPHOSPHATE REDUCTASE"/>
    <property type="match status" value="1"/>
</dbReference>
<feature type="binding site" evidence="5">
    <location>
        <position position="46"/>
    </location>
    <ligand>
        <name>isopentenyl diphosphate</name>
        <dbReference type="ChEBI" id="CHEBI:128769"/>
    </ligand>
</feature>
<name>A0A7C6AA60_UNCW3</name>
<feature type="binding site" evidence="5">
    <location>
        <position position="128"/>
    </location>
    <ligand>
        <name>isopentenyl diphosphate</name>
        <dbReference type="ChEBI" id="CHEBI:128769"/>
    </ligand>
</feature>
<dbReference type="Pfam" id="PF02401">
    <property type="entry name" value="LYTB"/>
    <property type="match status" value="1"/>
</dbReference>
<protein>
    <recommendedName>
        <fullName evidence="5">4-hydroxy-3-methylbut-2-enyl diphosphate reductase</fullName>
        <shortName evidence="5">HMBPP reductase</shortName>
        <ecNumber evidence="5">1.17.7.4</ecNumber>
    </recommendedName>
</protein>
<feature type="binding site" evidence="5">
    <location>
        <position position="221"/>
    </location>
    <ligand>
        <name>isopentenyl diphosphate</name>
        <dbReference type="ChEBI" id="CHEBI:128769"/>
    </ligand>
</feature>
<keyword evidence="1 5" id="KW-0004">4Fe-4S</keyword>
<feature type="binding site" evidence="5">
    <location>
        <position position="191"/>
    </location>
    <ligand>
        <name>[4Fe-4S] cluster</name>
        <dbReference type="ChEBI" id="CHEBI:49883"/>
    </ligand>
</feature>
<dbReference type="InterPro" id="IPR003451">
    <property type="entry name" value="LytB/IspH"/>
</dbReference>
<comment type="catalytic activity">
    <reaction evidence="5">
        <text>isopentenyl diphosphate + 2 oxidized [2Fe-2S]-[ferredoxin] + H2O = (2E)-4-hydroxy-3-methylbut-2-enyl diphosphate + 2 reduced [2Fe-2S]-[ferredoxin] + 2 H(+)</text>
        <dbReference type="Rhea" id="RHEA:24488"/>
        <dbReference type="Rhea" id="RHEA-COMP:10000"/>
        <dbReference type="Rhea" id="RHEA-COMP:10001"/>
        <dbReference type="ChEBI" id="CHEBI:15377"/>
        <dbReference type="ChEBI" id="CHEBI:15378"/>
        <dbReference type="ChEBI" id="CHEBI:33737"/>
        <dbReference type="ChEBI" id="CHEBI:33738"/>
        <dbReference type="ChEBI" id="CHEBI:128753"/>
        <dbReference type="ChEBI" id="CHEBI:128769"/>
        <dbReference type="EC" id="1.17.7.4"/>
    </reaction>
</comment>
<proteinExistence type="inferred from homology"/>
<comment type="caution">
    <text evidence="5">Lacks conserved residue(s) required for the propagation of feature annotation.</text>
</comment>
<dbReference type="AlphaFoldDB" id="A0A7C6AA60"/>
<organism evidence="6">
    <name type="scientific">candidate division WOR-3 bacterium</name>
    <dbReference type="NCBI Taxonomy" id="2052148"/>
    <lineage>
        <taxon>Bacteria</taxon>
        <taxon>Bacteria division WOR-3</taxon>
    </lineage>
</organism>
<keyword evidence="4 5" id="KW-0411">Iron-sulfur</keyword>
<reference evidence="6" key="1">
    <citation type="journal article" date="2020" name="mSystems">
        <title>Genome- and Community-Level Interaction Insights into Carbon Utilization and Element Cycling Functions of Hydrothermarchaeota in Hydrothermal Sediment.</title>
        <authorList>
            <person name="Zhou Z."/>
            <person name="Liu Y."/>
            <person name="Xu W."/>
            <person name="Pan J."/>
            <person name="Luo Z.H."/>
            <person name="Li M."/>
        </authorList>
    </citation>
    <scope>NUCLEOTIDE SEQUENCE [LARGE SCALE GENOMIC DNA]</scope>
    <source>
        <strain evidence="6">SpSt-876</strain>
    </source>
</reference>
<dbReference type="CDD" id="cd13944">
    <property type="entry name" value="lytB_ispH"/>
    <property type="match status" value="1"/>
</dbReference>
<feature type="binding site" evidence="5">
    <location>
        <position position="78"/>
    </location>
    <ligand>
        <name>dimethylallyl diphosphate</name>
        <dbReference type="ChEBI" id="CHEBI:57623"/>
    </ligand>
</feature>
<feature type="binding site" evidence="5">
    <location>
        <position position="128"/>
    </location>
    <ligand>
        <name>dimethylallyl diphosphate</name>
        <dbReference type="ChEBI" id="CHEBI:57623"/>
    </ligand>
</feature>
<accession>A0A7C6AA60</accession>
<keyword evidence="3 5" id="KW-0408">Iron</keyword>
<feature type="binding site" evidence="5">
    <location>
        <position position="46"/>
    </location>
    <ligand>
        <name>(2E)-4-hydroxy-3-methylbut-2-enyl diphosphate</name>
        <dbReference type="ChEBI" id="CHEBI:128753"/>
    </ligand>
</feature>
<keyword evidence="5 6" id="KW-0560">Oxidoreductase</keyword>
<feature type="binding site" evidence="5">
    <location>
        <position position="78"/>
    </location>
    <ligand>
        <name>isopentenyl diphosphate</name>
        <dbReference type="ChEBI" id="CHEBI:128769"/>
    </ligand>
</feature>
<comment type="cofactor">
    <cofactor evidence="5">
        <name>[4Fe-4S] cluster</name>
        <dbReference type="ChEBI" id="CHEBI:49883"/>
    </cofactor>
    <text evidence="5">Binds 1 [4Fe-4S] cluster per subunit.</text>
</comment>
<dbReference type="GO" id="GO:0016114">
    <property type="term" value="P:terpenoid biosynthetic process"/>
    <property type="evidence" value="ECO:0007669"/>
    <property type="project" value="UniProtKB-UniRule"/>
</dbReference>
<gene>
    <name evidence="5 6" type="primary">ispH</name>
    <name evidence="6" type="ORF">ENW73_05495</name>
</gene>